<feature type="transmembrane region" description="Helical" evidence="5">
    <location>
        <begin position="54"/>
        <end position="85"/>
    </location>
</feature>
<comment type="subcellular location">
    <subcellularLocation>
        <location evidence="1">Membrane</location>
        <topology evidence="1">Multi-pass membrane protein</topology>
    </subcellularLocation>
</comment>
<dbReference type="Proteomes" id="UP001269081">
    <property type="component" value="Unassembled WGS sequence"/>
</dbReference>
<proteinExistence type="predicted"/>
<evidence type="ECO:0000313" key="7">
    <source>
        <dbReference type="EMBL" id="MDR7210567.1"/>
    </source>
</evidence>
<comment type="caution">
    <text evidence="7">The sequence shown here is derived from an EMBL/GenBank/DDBJ whole genome shotgun (WGS) entry which is preliminary data.</text>
</comment>
<name>A0ABU1Y8K3_9FLAO</name>
<dbReference type="EMBL" id="JAVDWQ010000007">
    <property type="protein sequence ID" value="MDR7210567.1"/>
    <property type="molecule type" value="Genomic_DNA"/>
</dbReference>
<dbReference type="Pfam" id="PF04893">
    <property type="entry name" value="Yip1"/>
    <property type="match status" value="1"/>
</dbReference>
<evidence type="ECO:0000313" key="8">
    <source>
        <dbReference type="Proteomes" id="UP001269081"/>
    </source>
</evidence>
<evidence type="ECO:0000256" key="5">
    <source>
        <dbReference type="SAM" id="Phobius"/>
    </source>
</evidence>
<evidence type="ECO:0000256" key="1">
    <source>
        <dbReference type="ARBA" id="ARBA00004141"/>
    </source>
</evidence>
<keyword evidence="2 5" id="KW-0812">Transmembrane</keyword>
<organism evidence="7 8">
    <name type="scientific">Flavobacterium piscis</name>
    <dbReference type="NCBI Taxonomy" id="1114874"/>
    <lineage>
        <taxon>Bacteria</taxon>
        <taxon>Pseudomonadati</taxon>
        <taxon>Bacteroidota</taxon>
        <taxon>Flavobacteriia</taxon>
        <taxon>Flavobacteriales</taxon>
        <taxon>Flavobacteriaceae</taxon>
        <taxon>Flavobacterium</taxon>
    </lineage>
</organism>
<feature type="transmembrane region" description="Helical" evidence="5">
    <location>
        <begin position="169"/>
        <end position="188"/>
    </location>
</feature>
<dbReference type="InterPro" id="IPR006977">
    <property type="entry name" value="Yip1_dom"/>
</dbReference>
<sequence length="192" mass="22117">MKKTITNPENISHFWVMSIMIIYGLILAEYFYLINLKTITIENVHLISNPIFTYLQSFSFIMTVLIAIVIWLISSFIFHLFAILLGGEANFKDFQKYTGLCYIFPAISLCVALVLFDNIDFPKKNLQEFFNSNGDMILINWIITISSTLCFVLPIFIIKYLYKMNWLKAVGAVVIPLGSIHLLGQFFAEFVL</sequence>
<protein>
    <submittedName>
        <fullName evidence="7">Magnesium-transporting ATPase (P-type)</fullName>
    </submittedName>
</protein>
<keyword evidence="8" id="KW-1185">Reference proteome</keyword>
<evidence type="ECO:0000256" key="2">
    <source>
        <dbReference type="ARBA" id="ARBA00022692"/>
    </source>
</evidence>
<dbReference type="RefSeq" id="WP_310281741.1">
    <property type="nucleotide sequence ID" value="NZ_JAVDWQ010000007.1"/>
</dbReference>
<keyword evidence="3 5" id="KW-1133">Transmembrane helix</keyword>
<feature type="transmembrane region" description="Helical" evidence="5">
    <location>
        <begin position="97"/>
        <end position="116"/>
    </location>
</feature>
<accession>A0ABU1Y8K3</accession>
<evidence type="ECO:0000256" key="3">
    <source>
        <dbReference type="ARBA" id="ARBA00022989"/>
    </source>
</evidence>
<feature type="transmembrane region" description="Helical" evidence="5">
    <location>
        <begin position="136"/>
        <end position="157"/>
    </location>
</feature>
<feature type="domain" description="Yip1" evidence="6">
    <location>
        <begin position="12"/>
        <end position="182"/>
    </location>
</feature>
<keyword evidence="4 5" id="KW-0472">Membrane</keyword>
<feature type="transmembrane region" description="Helical" evidence="5">
    <location>
        <begin position="12"/>
        <end position="34"/>
    </location>
</feature>
<reference evidence="7 8" key="1">
    <citation type="submission" date="2023-07" db="EMBL/GenBank/DDBJ databases">
        <title>Sorghum-associated microbial communities from plants grown in Nebraska, USA.</title>
        <authorList>
            <person name="Schachtman D."/>
        </authorList>
    </citation>
    <scope>NUCLEOTIDE SEQUENCE [LARGE SCALE GENOMIC DNA]</scope>
    <source>
        <strain evidence="7 8">4129</strain>
    </source>
</reference>
<evidence type="ECO:0000259" key="6">
    <source>
        <dbReference type="Pfam" id="PF04893"/>
    </source>
</evidence>
<gene>
    <name evidence="7" type="ORF">J2W48_002508</name>
</gene>
<evidence type="ECO:0000256" key="4">
    <source>
        <dbReference type="ARBA" id="ARBA00023136"/>
    </source>
</evidence>